<evidence type="ECO:0000313" key="3">
    <source>
        <dbReference type="EMBL" id="KIW71759.1"/>
    </source>
</evidence>
<keyword evidence="4" id="KW-1185">Reference proteome</keyword>
<feature type="region of interest" description="Disordered" evidence="2">
    <location>
        <begin position="98"/>
        <end position="121"/>
    </location>
</feature>
<accession>A0A0D2GHJ5</accession>
<keyword evidence="1" id="KW-0175">Coiled coil</keyword>
<dbReference type="EMBL" id="KN846957">
    <property type="protein sequence ID" value="KIW71759.1"/>
    <property type="molecule type" value="Genomic_DNA"/>
</dbReference>
<name>A0A0D2GHJ5_9EURO</name>
<dbReference type="AlphaFoldDB" id="A0A0D2GHJ5"/>
<protein>
    <submittedName>
        <fullName evidence="3">Uncharacterized protein</fullName>
    </submittedName>
</protein>
<evidence type="ECO:0000256" key="2">
    <source>
        <dbReference type="SAM" id="MobiDB-lite"/>
    </source>
</evidence>
<feature type="region of interest" description="Disordered" evidence="2">
    <location>
        <begin position="199"/>
        <end position="228"/>
    </location>
</feature>
<organism evidence="3 4">
    <name type="scientific">Phialophora macrospora</name>
    <dbReference type="NCBI Taxonomy" id="1851006"/>
    <lineage>
        <taxon>Eukaryota</taxon>
        <taxon>Fungi</taxon>
        <taxon>Dikarya</taxon>
        <taxon>Ascomycota</taxon>
        <taxon>Pezizomycotina</taxon>
        <taxon>Eurotiomycetes</taxon>
        <taxon>Chaetothyriomycetidae</taxon>
        <taxon>Chaetothyriales</taxon>
        <taxon>Herpotrichiellaceae</taxon>
        <taxon>Phialophora</taxon>
    </lineage>
</organism>
<sequence length="526" mass="59478">MDAWLDEVRYAERDAAAFAHDAKVELESIKQAIEVPAELPAMHEPALESLKNDPLVTARQQELFWYWEMFGVIGLAYWIKQIARYERAVERSLGIGVPKRKRASSNDPNHDYDDSPSGHSSWSKMITDLEHPETSRCFFYLCSIPPDIISALIRGDLPSRMQEPGFRAKWGQYLKCQRTQGTYIMSVVRVLPRTRGTWTAADESGTSPKPAPCQDGWTDCAVEPPQSSAESSGVRYGFTWIELIRVVDGVKLYIDLENPESEPFARMVDGMIHPVINNLDYVTQREYGGGGEERDRFDVHRQWVKDMKLTYLYWALRLQGTEHEGLLHKPMKRCLSYGGLSFNVQQRTDKHANPGSHGSGLLGLVLAICECSWPGAFDVKDYAYPVIRTVQVSDIGLDEALTCVLTSSNNHDGGFNMTWAGSSRGSRVDREEPSYLEGLHSNAVGIEQSGFQEINIRDSCEKINKNRERFQLMNENNRIRAELEADLARDLQKVEELEANAKRLTAIAELEALESLCSELVLQDHD</sequence>
<feature type="coiled-coil region" evidence="1">
    <location>
        <begin position="480"/>
        <end position="514"/>
    </location>
</feature>
<reference evidence="3 4" key="1">
    <citation type="submission" date="2015-01" db="EMBL/GenBank/DDBJ databases">
        <title>The Genome Sequence of Capronia semiimmersa CBS27337.</title>
        <authorList>
            <consortium name="The Broad Institute Genomics Platform"/>
            <person name="Cuomo C."/>
            <person name="de Hoog S."/>
            <person name="Gorbushina A."/>
            <person name="Stielow B."/>
            <person name="Teixiera M."/>
            <person name="Abouelleil A."/>
            <person name="Chapman S.B."/>
            <person name="Priest M."/>
            <person name="Young S.K."/>
            <person name="Wortman J."/>
            <person name="Nusbaum C."/>
            <person name="Birren B."/>
        </authorList>
    </citation>
    <scope>NUCLEOTIDE SEQUENCE [LARGE SCALE GENOMIC DNA]</scope>
    <source>
        <strain evidence="3 4">CBS 27337</strain>
    </source>
</reference>
<evidence type="ECO:0000313" key="4">
    <source>
        <dbReference type="Proteomes" id="UP000054266"/>
    </source>
</evidence>
<proteinExistence type="predicted"/>
<evidence type="ECO:0000256" key="1">
    <source>
        <dbReference type="SAM" id="Coils"/>
    </source>
</evidence>
<dbReference type="HOGENOM" id="CLU_517771_0_0_1"/>
<dbReference type="Proteomes" id="UP000054266">
    <property type="component" value="Unassembled WGS sequence"/>
</dbReference>
<gene>
    <name evidence="3" type="ORF">PV04_03893</name>
</gene>